<dbReference type="Proteomes" id="UP001154282">
    <property type="component" value="Unassembled WGS sequence"/>
</dbReference>
<organism evidence="2 3">
    <name type="scientific">Linum tenue</name>
    <dbReference type="NCBI Taxonomy" id="586396"/>
    <lineage>
        <taxon>Eukaryota</taxon>
        <taxon>Viridiplantae</taxon>
        <taxon>Streptophyta</taxon>
        <taxon>Embryophyta</taxon>
        <taxon>Tracheophyta</taxon>
        <taxon>Spermatophyta</taxon>
        <taxon>Magnoliopsida</taxon>
        <taxon>eudicotyledons</taxon>
        <taxon>Gunneridae</taxon>
        <taxon>Pentapetalae</taxon>
        <taxon>rosids</taxon>
        <taxon>fabids</taxon>
        <taxon>Malpighiales</taxon>
        <taxon>Linaceae</taxon>
        <taxon>Linum</taxon>
    </lineage>
</organism>
<comment type="caution">
    <text evidence="2">The sequence shown here is derived from an EMBL/GenBank/DDBJ whole genome shotgun (WGS) entry which is preliminary data.</text>
</comment>
<reference evidence="2" key="1">
    <citation type="submission" date="2022-08" db="EMBL/GenBank/DDBJ databases">
        <authorList>
            <person name="Gutierrez-Valencia J."/>
        </authorList>
    </citation>
    <scope>NUCLEOTIDE SEQUENCE</scope>
</reference>
<keyword evidence="3" id="KW-1185">Reference proteome</keyword>
<evidence type="ECO:0000256" key="1">
    <source>
        <dbReference type="SAM" id="MobiDB-lite"/>
    </source>
</evidence>
<evidence type="ECO:0000313" key="2">
    <source>
        <dbReference type="EMBL" id="CAI0627920.1"/>
    </source>
</evidence>
<name>A0AAV0S535_9ROSI</name>
<gene>
    <name evidence="2" type="ORF">LITE_LOCUS51455</name>
</gene>
<evidence type="ECO:0000313" key="3">
    <source>
        <dbReference type="Proteomes" id="UP001154282"/>
    </source>
</evidence>
<feature type="region of interest" description="Disordered" evidence="1">
    <location>
        <begin position="202"/>
        <end position="221"/>
    </location>
</feature>
<feature type="compositionally biased region" description="Polar residues" evidence="1">
    <location>
        <begin position="1"/>
        <end position="13"/>
    </location>
</feature>
<dbReference type="PANTHER" id="PTHR31115">
    <property type="entry name" value="OS05G0107300 PROTEIN"/>
    <property type="match status" value="1"/>
</dbReference>
<feature type="compositionally biased region" description="Polar residues" evidence="1">
    <location>
        <begin position="20"/>
        <end position="35"/>
    </location>
</feature>
<dbReference type="PANTHER" id="PTHR31115:SF3">
    <property type="entry name" value="EXPRESSED PROTEIN"/>
    <property type="match status" value="1"/>
</dbReference>
<sequence length="277" mass="30600">MATSSKFDTSSGSPDRPVYNSGQRGSHAITQLDRSSSFRESMEGGPVPSSLPNMIRSSSVLSQGDVTNFLQCLRFDPKNVAADHKASRQGDFRRHLNIALNVSMDDSQSVSSKGKVTQAPIPEEIKRVRASLRECSVKARERMKIFSEALSVFNKFFPAIPSKKRSRSESFSNDRSSSILSSDRSVLGQSLSKMGVQNHGVTSSFELEQQKPEERTKSVVPNKRTRTSLVDVRVCIILPVLPCIHEMVIPLCLTLLVDLLCPQVPSPWVELSATFCL</sequence>
<proteinExistence type="predicted"/>
<feature type="region of interest" description="Disordered" evidence="1">
    <location>
        <begin position="1"/>
        <end position="54"/>
    </location>
</feature>
<dbReference type="EMBL" id="CAMGYJ010000011">
    <property type="protein sequence ID" value="CAI0627920.1"/>
    <property type="molecule type" value="Genomic_DNA"/>
</dbReference>
<dbReference type="AlphaFoldDB" id="A0AAV0S535"/>
<protein>
    <submittedName>
        <fullName evidence="2">Uncharacterized protein</fullName>
    </submittedName>
</protein>
<accession>A0AAV0S535</accession>
<feature type="compositionally biased region" description="Basic and acidic residues" evidence="1">
    <location>
        <begin position="208"/>
        <end position="217"/>
    </location>
</feature>